<reference evidence="3 4" key="1">
    <citation type="journal article" date="2022" name="Cell">
        <title>Repeat-based holocentromeres influence genome architecture and karyotype evolution.</title>
        <authorList>
            <person name="Hofstatter P.G."/>
            <person name="Thangavel G."/>
            <person name="Lux T."/>
            <person name="Neumann P."/>
            <person name="Vondrak T."/>
            <person name="Novak P."/>
            <person name="Zhang M."/>
            <person name="Costa L."/>
            <person name="Castellani M."/>
            <person name="Scott A."/>
            <person name="Toegelov H."/>
            <person name="Fuchs J."/>
            <person name="Mata-Sucre Y."/>
            <person name="Dias Y."/>
            <person name="Vanzela A.L.L."/>
            <person name="Huettel B."/>
            <person name="Almeida C.C.S."/>
            <person name="Simkova H."/>
            <person name="Souza G."/>
            <person name="Pedrosa-Harand A."/>
            <person name="Macas J."/>
            <person name="Mayer K.F.X."/>
            <person name="Houben A."/>
            <person name="Marques A."/>
        </authorList>
    </citation>
    <scope>NUCLEOTIDE SEQUENCE [LARGE SCALE GENOMIC DNA]</scope>
    <source>
        <strain evidence="3">RhyTen1mFocal</strain>
    </source>
</reference>
<gene>
    <name evidence="3" type="ORF">LUZ61_016239</name>
</gene>
<evidence type="ECO:0000313" key="4">
    <source>
        <dbReference type="Proteomes" id="UP001210211"/>
    </source>
</evidence>
<dbReference type="Gene3D" id="3.30.710.10">
    <property type="entry name" value="Potassium Channel Kv1.1, Chain A"/>
    <property type="match status" value="1"/>
</dbReference>
<dbReference type="PANTHER" id="PTHR26379">
    <property type="entry name" value="BTB/POZ AND MATH DOMAIN-CONTAINING PROTEIN 1"/>
    <property type="match status" value="1"/>
</dbReference>
<comment type="pathway">
    <text evidence="1">Protein modification; protein ubiquitination.</text>
</comment>
<accession>A0AAD6EJQ8</accession>
<dbReference type="PANTHER" id="PTHR26379:SF187">
    <property type="entry name" value="OS07G0655300 PROTEIN"/>
    <property type="match status" value="1"/>
</dbReference>
<dbReference type="Pfam" id="PF00651">
    <property type="entry name" value="BTB"/>
    <property type="match status" value="1"/>
</dbReference>
<evidence type="ECO:0000256" key="1">
    <source>
        <dbReference type="ARBA" id="ARBA00004906"/>
    </source>
</evidence>
<dbReference type="SUPFAM" id="SSF54695">
    <property type="entry name" value="POZ domain"/>
    <property type="match status" value="1"/>
</dbReference>
<dbReference type="GO" id="GO:0016567">
    <property type="term" value="P:protein ubiquitination"/>
    <property type="evidence" value="ECO:0007669"/>
    <property type="project" value="InterPro"/>
</dbReference>
<organism evidence="3 4">
    <name type="scientific">Rhynchospora tenuis</name>
    <dbReference type="NCBI Taxonomy" id="198213"/>
    <lineage>
        <taxon>Eukaryota</taxon>
        <taxon>Viridiplantae</taxon>
        <taxon>Streptophyta</taxon>
        <taxon>Embryophyta</taxon>
        <taxon>Tracheophyta</taxon>
        <taxon>Spermatophyta</taxon>
        <taxon>Magnoliopsida</taxon>
        <taxon>Liliopsida</taxon>
        <taxon>Poales</taxon>
        <taxon>Cyperaceae</taxon>
        <taxon>Cyperoideae</taxon>
        <taxon>Rhynchosporeae</taxon>
        <taxon>Rhynchospora</taxon>
    </lineage>
</organism>
<protein>
    <recommendedName>
        <fullName evidence="2">BTB domain-containing protein</fullName>
    </recommendedName>
</protein>
<dbReference type="PROSITE" id="PS50097">
    <property type="entry name" value="BTB"/>
    <property type="match status" value="1"/>
</dbReference>
<proteinExistence type="predicted"/>
<keyword evidence="4" id="KW-1185">Reference proteome</keyword>
<comment type="caution">
    <text evidence="3">The sequence shown here is derived from an EMBL/GenBank/DDBJ whole genome shotgun (WGS) entry which is preliminary data.</text>
</comment>
<evidence type="ECO:0000259" key="2">
    <source>
        <dbReference type="PROSITE" id="PS50097"/>
    </source>
</evidence>
<dbReference type="InterPro" id="IPR045005">
    <property type="entry name" value="BPM1-6"/>
</dbReference>
<dbReference type="InterPro" id="IPR011333">
    <property type="entry name" value="SKP1/BTB/POZ_sf"/>
</dbReference>
<dbReference type="InterPro" id="IPR000210">
    <property type="entry name" value="BTB/POZ_dom"/>
</dbReference>
<evidence type="ECO:0000313" key="3">
    <source>
        <dbReference type="EMBL" id="KAJ3687075.1"/>
    </source>
</evidence>
<feature type="domain" description="BTB" evidence="2">
    <location>
        <begin position="47"/>
        <end position="114"/>
    </location>
</feature>
<dbReference type="CDD" id="cd18280">
    <property type="entry name" value="BTB_POZ_BPM_plant"/>
    <property type="match status" value="1"/>
</dbReference>
<dbReference type="SMART" id="SM00225">
    <property type="entry name" value="BTB"/>
    <property type="match status" value="1"/>
</dbReference>
<dbReference type="Proteomes" id="UP001210211">
    <property type="component" value="Unassembled WGS sequence"/>
</dbReference>
<dbReference type="EMBL" id="JAMRDG010000002">
    <property type="protein sequence ID" value="KAJ3687075.1"/>
    <property type="molecule type" value="Genomic_DNA"/>
</dbReference>
<sequence>MIDCIVIRCIVTVFKDFPVEVESIFPLHVPPSDTEELSHLLEAGYGADVTFEVNGVTFNAHKCILAIRSRVFRAQFFGPLKEKSDTIIKIEDMDAQVFKSLLHFIYSQTIPEFEEINGSEKKHNMAQHLLVAADKYDLERLKIICQNILYSSIVTLRTEARGMRVRRYLQHPSIGPSIMS</sequence>
<dbReference type="AlphaFoldDB" id="A0AAD6EJQ8"/>
<name>A0AAD6EJQ8_9POAL</name>